<dbReference type="EMBL" id="CABPRJ010001447">
    <property type="protein sequence ID" value="VVC37433.1"/>
    <property type="molecule type" value="Genomic_DNA"/>
</dbReference>
<sequence length="88" mass="9970">MGRVRNLNLLDSECHEQSEMSDTRTLRALADSSFDSYRCSEVSWYGSYMGKFPRAISETVGWTESRMIVSNAPGVQQNISRKEVDDEG</sequence>
<evidence type="ECO:0000313" key="1">
    <source>
        <dbReference type="EMBL" id="VVC37433.1"/>
    </source>
</evidence>
<name>A0A5E4MYK1_9HEMI</name>
<organism evidence="1 2">
    <name type="scientific">Cinara cedri</name>
    <dbReference type="NCBI Taxonomy" id="506608"/>
    <lineage>
        <taxon>Eukaryota</taxon>
        <taxon>Metazoa</taxon>
        <taxon>Ecdysozoa</taxon>
        <taxon>Arthropoda</taxon>
        <taxon>Hexapoda</taxon>
        <taxon>Insecta</taxon>
        <taxon>Pterygota</taxon>
        <taxon>Neoptera</taxon>
        <taxon>Paraneoptera</taxon>
        <taxon>Hemiptera</taxon>
        <taxon>Sternorrhyncha</taxon>
        <taxon>Aphidomorpha</taxon>
        <taxon>Aphidoidea</taxon>
        <taxon>Aphididae</taxon>
        <taxon>Lachninae</taxon>
        <taxon>Cinara</taxon>
    </lineage>
</organism>
<reference evidence="1 2" key="1">
    <citation type="submission" date="2019-08" db="EMBL/GenBank/DDBJ databases">
        <authorList>
            <person name="Alioto T."/>
            <person name="Alioto T."/>
            <person name="Gomez Garrido J."/>
        </authorList>
    </citation>
    <scope>NUCLEOTIDE SEQUENCE [LARGE SCALE GENOMIC DNA]</scope>
</reference>
<protein>
    <submittedName>
        <fullName evidence="1">Uncharacterized protein</fullName>
    </submittedName>
</protein>
<proteinExistence type="predicted"/>
<dbReference type="Proteomes" id="UP000325440">
    <property type="component" value="Unassembled WGS sequence"/>
</dbReference>
<accession>A0A5E4MYK1</accession>
<dbReference type="AlphaFoldDB" id="A0A5E4MYK1"/>
<gene>
    <name evidence="1" type="ORF">CINCED_3A019956</name>
</gene>
<keyword evidence="2" id="KW-1185">Reference proteome</keyword>
<evidence type="ECO:0000313" key="2">
    <source>
        <dbReference type="Proteomes" id="UP000325440"/>
    </source>
</evidence>